<dbReference type="EMBL" id="SLZW01000006">
    <property type="protein sequence ID" value="TCS62128.1"/>
    <property type="molecule type" value="Genomic_DNA"/>
</dbReference>
<proteinExistence type="predicted"/>
<gene>
    <name evidence="2" type="ORF">EDD55_10686</name>
</gene>
<feature type="transmembrane region" description="Helical" evidence="1">
    <location>
        <begin position="46"/>
        <end position="68"/>
    </location>
</feature>
<evidence type="ECO:0000313" key="2">
    <source>
        <dbReference type="EMBL" id="TCS62128.1"/>
    </source>
</evidence>
<sequence length="79" mass="8472">MTGLRLILRELFSMFVDDVSFSLAIVAWTAFLALVLLPAMTGAATAFIGVLFFLGCAAILMISTWRAASKTAKDATRQG</sequence>
<protein>
    <submittedName>
        <fullName evidence="2">Uncharacterized protein</fullName>
    </submittedName>
</protein>
<evidence type="ECO:0000313" key="3">
    <source>
        <dbReference type="Proteomes" id="UP000295304"/>
    </source>
</evidence>
<accession>A0A4R3J8G4</accession>
<comment type="caution">
    <text evidence="2">The sequence shown here is derived from an EMBL/GenBank/DDBJ whole genome shotgun (WGS) entry which is preliminary data.</text>
</comment>
<organism evidence="2 3">
    <name type="scientific">Varunaivibrio sulfuroxidans</name>
    <dbReference type="NCBI Taxonomy" id="1773489"/>
    <lineage>
        <taxon>Bacteria</taxon>
        <taxon>Pseudomonadati</taxon>
        <taxon>Pseudomonadota</taxon>
        <taxon>Alphaproteobacteria</taxon>
        <taxon>Rhodospirillales</taxon>
        <taxon>Magnetovibrionaceae</taxon>
        <taxon>Varunaivibrio</taxon>
    </lineage>
</organism>
<evidence type="ECO:0000256" key="1">
    <source>
        <dbReference type="SAM" id="Phobius"/>
    </source>
</evidence>
<name>A0A4R3J8G4_9PROT</name>
<keyword evidence="1" id="KW-0812">Transmembrane</keyword>
<keyword evidence="1" id="KW-1133">Transmembrane helix</keyword>
<dbReference type="RefSeq" id="WP_132939211.1">
    <property type="nucleotide sequence ID" value="NZ_CP119676.1"/>
</dbReference>
<dbReference type="OrthoDB" id="8404031at2"/>
<dbReference type="AlphaFoldDB" id="A0A4R3J8G4"/>
<dbReference type="Proteomes" id="UP000295304">
    <property type="component" value="Unassembled WGS sequence"/>
</dbReference>
<keyword evidence="1" id="KW-0472">Membrane</keyword>
<keyword evidence="3" id="KW-1185">Reference proteome</keyword>
<reference evidence="2 3" key="1">
    <citation type="submission" date="2019-03" db="EMBL/GenBank/DDBJ databases">
        <title>Genomic Encyclopedia of Type Strains, Phase IV (KMG-IV): sequencing the most valuable type-strain genomes for metagenomic binning, comparative biology and taxonomic classification.</title>
        <authorList>
            <person name="Goeker M."/>
        </authorList>
    </citation>
    <scope>NUCLEOTIDE SEQUENCE [LARGE SCALE GENOMIC DNA]</scope>
    <source>
        <strain evidence="2 3">DSM 101688</strain>
    </source>
</reference>
<feature type="transmembrane region" description="Helical" evidence="1">
    <location>
        <begin position="21"/>
        <end position="40"/>
    </location>
</feature>